<evidence type="ECO:0008006" key="3">
    <source>
        <dbReference type="Google" id="ProtNLM"/>
    </source>
</evidence>
<dbReference type="EMBL" id="JRWG01000002">
    <property type="protein sequence ID" value="KXO00410.1"/>
    <property type="molecule type" value="Genomic_DNA"/>
</dbReference>
<protein>
    <recommendedName>
        <fullName evidence="3">DUF4468 domain-containing protein</fullName>
    </recommendedName>
</protein>
<name>A0A137RJQ5_9FLAO</name>
<keyword evidence="2" id="KW-1185">Reference proteome</keyword>
<dbReference type="AlphaFoldDB" id="A0A137RJQ5"/>
<dbReference type="Proteomes" id="UP000070138">
    <property type="component" value="Unassembled WGS sequence"/>
</dbReference>
<reference evidence="1 2" key="2">
    <citation type="journal article" date="2016" name="Int. J. Syst. Evol. Microbiol.">
        <title>Vitellibacter aquimaris sp. nov., a marine bacterium isolated from seawater.</title>
        <authorList>
            <person name="Thevarajoo S."/>
            <person name="Selvaratnam C."/>
            <person name="Goh K.M."/>
            <person name="Hong K.W."/>
            <person name="Chan X.Y."/>
            <person name="Chan K.G."/>
            <person name="Chong C.S."/>
        </authorList>
    </citation>
    <scope>NUCLEOTIDE SEQUENCE [LARGE SCALE GENOMIC DNA]</scope>
    <source>
        <strain evidence="1 2">D-24</strain>
    </source>
</reference>
<dbReference type="RefSeq" id="WP_062619889.1">
    <property type="nucleotide sequence ID" value="NZ_JRWG01000002.1"/>
</dbReference>
<organism evidence="1 2">
    <name type="scientific">Aequorivita aquimaris</name>
    <dbReference type="NCBI Taxonomy" id="1548749"/>
    <lineage>
        <taxon>Bacteria</taxon>
        <taxon>Pseudomonadati</taxon>
        <taxon>Bacteroidota</taxon>
        <taxon>Flavobacteriia</taxon>
        <taxon>Flavobacteriales</taxon>
        <taxon>Flavobacteriaceae</taxon>
        <taxon>Aequorivita</taxon>
    </lineage>
</organism>
<sequence length="220" mass="25999">MKQIYFIILVFSISKMFGQDIILTNENEMIRAKITKITNDIVQYNRYDNLEGPIYELPISLLRKIDFENGTTQNFEIKHMEMITSKVPKFSLAETKDFIIKTINEHGFEEDTFKRKYRASFEGDFLRLKVMKKDESKPVNDGILFDFSNVYKFQNISKRSDKLAFLNIWVSIVKDEKKMKFDKHKLIMRIDDPNKAESILNALKYYNSLLLGKSKSDDKF</sequence>
<comment type="caution">
    <text evidence="1">The sequence shown here is derived from an EMBL/GenBank/DDBJ whole genome shotgun (WGS) entry which is preliminary data.</text>
</comment>
<gene>
    <name evidence="1" type="ORF">LS48_03055</name>
</gene>
<dbReference type="OrthoDB" id="1427164at2"/>
<reference evidence="2" key="1">
    <citation type="submission" date="2014-10" db="EMBL/GenBank/DDBJ databases">
        <title>Genome sequencing of Vitellibacter sp. D-24.</title>
        <authorList>
            <person name="Thevarajoo S."/>
            <person name="Selvaratnam C."/>
            <person name="Goh K.M."/>
            <person name="Chong C.S."/>
        </authorList>
    </citation>
    <scope>NUCLEOTIDE SEQUENCE [LARGE SCALE GENOMIC DNA]</scope>
    <source>
        <strain evidence="2">D-24</strain>
    </source>
</reference>
<dbReference type="STRING" id="1548749.LS48_03055"/>
<evidence type="ECO:0000313" key="1">
    <source>
        <dbReference type="EMBL" id="KXO00410.1"/>
    </source>
</evidence>
<accession>A0A137RJQ5</accession>
<proteinExistence type="predicted"/>
<evidence type="ECO:0000313" key="2">
    <source>
        <dbReference type="Proteomes" id="UP000070138"/>
    </source>
</evidence>